<evidence type="ECO:0000256" key="4">
    <source>
        <dbReference type="SAM" id="MobiDB-lite"/>
    </source>
</evidence>
<proteinExistence type="inferred from homology"/>
<dbReference type="SUPFAM" id="SSF53254">
    <property type="entry name" value="Phosphoglycerate mutase-like"/>
    <property type="match status" value="1"/>
</dbReference>
<dbReference type="FunFam" id="3.40.50.1240:FF:000137">
    <property type="match status" value="1"/>
</dbReference>
<feature type="active site" description="Tele-phosphohistidine intermediate" evidence="2">
    <location>
        <position position="69"/>
    </location>
</feature>
<comment type="similarity">
    <text evidence="1">Belongs to the phosphoglycerate mutase family.</text>
</comment>
<evidence type="ECO:0000256" key="2">
    <source>
        <dbReference type="PIRSR" id="PIRSR613078-1"/>
    </source>
</evidence>
<dbReference type="Proteomes" id="UP000008810">
    <property type="component" value="Chromosome 4"/>
</dbReference>
<feature type="region of interest" description="Disordered" evidence="4">
    <location>
        <begin position="31"/>
        <end position="59"/>
    </location>
</feature>
<dbReference type="AlphaFoldDB" id="A0A2K2CTZ9"/>
<gene>
    <name evidence="6" type="primary">LOC100846141</name>
    <name evidence="5" type="ORF">BRADI_4g43370v3</name>
</gene>
<dbReference type="InterPro" id="IPR029033">
    <property type="entry name" value="His_PPase_superfam"/>
</dbReference>
<reference evidence="6" key="3">
    <citation type="submission" date="2018-08" db="UniProtKB">
        <authorList>
            <consortium name="EnsemblPlants"/>
        </authorList>
    </citation>
    <scope>IDENTIFICATION</scope>
    <source>
        <strain evidence="6">cv. Bd21</strain>
    </source>
</reference>
<dbReference type="PROSITE" id="PS00175">
    <property type="entry name" value="PG_MUTASE"/>
    <property type="match status" value="1"/>
</dbReference>
<dbReference type="GeneID" id="100846141"/>
<feature type="active site" description="Proton donor/acceptor" evidence="2">
    <location>
        <position position="144"/>
    </location>
</feature>
<evidence type="ECO:0000256" key="3">
    <source>
        <dbReference type="PIRSR" id="PIRSR613078-2"/>
    </source>
</evidence>
<protein>
    <submittedName>
        <fullName evidence="5 6">Uncharacterized protein</fullName>
    </submittedName>
</protein>
<dbReference type="Pfam" id="PF00300">
    <property type="entry name" value="His_Phos_1"/>
    <property type="match status" value="1"/>
</dbReference>
<dbReference type="RefSeq" id="XP_010238756.1">
    <property type="nucleotide sequence ID" value="XM_010240454.3"/>
</dbReference>
<dbReference type="Gramene" id="PNT65504">
    <property type="protein sequence ID" value="PNT65504"/>
    <property type="gene ID" value="BRADI_4g43370v3"/>
</dbReference>
<dbReference type="STRING" id="15368.A0A2K2CTZ9"/>
<dbReference type="InterPro" id="IPR013078">
    <property type="entry name" value="His_Pase_superF_clade-1"/>
</dbReference>
<feature type="binding site" evidence="3">
    <location>
        <begin position="68"/>
        <end position="75"/>
    </location>
    <ligand>
        <name>substrate</name>
    </ligand>
</feature>
<dbReference type="Gene3D" id="3.40.50.1240">
    <property type="entry name" value="Phosphoglycerate mutase-like"/>
    <property type="match status" value="1"/>
</dbReference>
<dbReference type="PANTHER" id="PTHR48100:SF29">
    <property type="entry name" value="OS11G0138600 PROTEIN"/>
    <property type="match status" value="1"/>
</dbReference>
<evidence type="ECO:0000313" key="5">
    <source>
        <dbReference type="EMBL" id="PNT65504.1"/>
    </source>
</evidence>
<keyword evidence="7" id="KW-1185">Reference proteome</keyword>
<evidence type="ECO:0000256" key="1">
    <source>
        <dbReference type="ARBA" id="ARBA00038362"/>
    </source>
</evidence>
<dbReference type="GO" id="GO:0005737">
    <property type="term" value="C:cytoplasm"/>
    <property type="evidence" value="ECO:0000318"/>
    <property type="project" value="GO_Central"/>
</dbReference>
<dbReference type="GO" id="GO:0016791">
    <property type="term" value="F:phosphatase activity"/>
    <property type="evidence" value="ECO:0000318"/>
    <property type="project" value="GO_Central"/>
</dbReference>
<dbReference type="InterPro" id="IPR050275">
    <property type="entry name" value="PGM_Phosphatase"/>
</dbReference>
<dbReference type="OrthoDB" id="354304at2759"/>
<dbReference type="CDD" id="cd07067">
    <property type="entry name" value="HP_PGM_like"/>
    <property type="match status" value="1"/>
</dbReference>
<dbReference type="InterPro" id="IPR001345">
    <property type="entry name" value="PG/BPGM_mutase_AS"/>
</dbReference>
<organism evidence="5">
    <name type="scientific">Brachypodium distachyon</name>
    <name type="common">Purple false brome</name>
    <name type="synonym">Trachynia distachya</name>
    <dbReference type="NCBI Taxonomy" id="15368"/>
    <lineage>
        <taxon>Eukaryota</taxon>
        <taxon>Viridiplantae</taxon>
        <taxon>Streptophyta</taxon>
        <taxon>Embryophyta</taxon>
        <taxon>Tracheophyta</taxon>
        <taxon>Spermatophyta</taxon>
        <taxon>Magnoliopsida</taxon>
        <taxon>Liliopsida</taxon>
        <taxon>Poales</taxon>
        <taxon>Poaceae</taxon>
        <taxon>BOP clade</taxon>
        <taxon>Pooideae</taxon>
        <taxon>Stipodae</taxon>
        <taxon>Brachypodieae</taxon>
        <taxon>Brachypodium</taxon>
    </lineage>
</organism>
<accession>A0A2K2CTZ9</accession>
<name>A0A2K2CTZ9_BRADI</name>
<dbReference type="PANTHER" id="PTHR48100">
    <property type="entry name" value="BROAD-SPECIFICITY PHOSPHATASE YOR283W-RELATED"/>
    <property type="match status" value="1"/>
</dbReference>
<sequence length="271" mass="28792">MQRDDHFPGSCKQACRYIANAGSLYYPPSLQRDCSARQTPPTTMAGGAETSPPPPPPEQQVAEVVVVRHGETPWNAARIIQGQMDPELNETGRQQALVVARRLAGEAKPAAVYSSDLRRAAETAQAIATACGVPNVVLDPALRERHMGDLHGLAYGDAVRVNPGFFSSDDRAQGIPGGGESLEQLSRRCVSYLNTVAAKHRGERVIVVTHGASMEELCTHADPASPVRGKLHNTCICVFRISGAGESERWVLEKAGDVAHLAVVGGDGASA</sequence>
<feature type="binding site" evidence="3">
    <location>
        <position position="119"/>
    </location>
    <ligand>
        <name>substrate</name>
    </ligand>
</feature>
<dbReference type="KEGG" id="bdi:100846141"/>
<evidence type="ECO:0000313" key="7">
    <source>
        <dbReference type="Proteomes" id="UP000008810"/>
    </source>
</evidence>
<evidence type="ECO:0000313" key="6">
    <source>
        <dbReference type="EnsemblPlants" id="PNT65504"/>
    </source>
</evidence>
<dbReference type="EnsemblPlants" id="PNT65504">
    <property type="protein sequence ID" value="PNT65504"/>
    <property type="gene ID" value="BRADI_4g43370v3"/>
</dbReference>
<reference evidence="5" key="2">
    <citation type="submission" date="2017-06" db="EMBL/GenBank/DDBJ databases">
        <title>WGS assembly of Brachypodium distachyon.</title>
        <authorList>
            <consortium name="The International Brachypodium Initiative"/>
            <person name="Lucas S."/>
            <person name="Harmon-Smith M."/>
            <person name="Lail K."/>
            <person name="Tice H."/>
            <person name="Grimwood J."/>
            <person name="Bruce D."/>
            <person name="Barry K."/>
            <person name="Shu S."/>
            <person name="Lindquist E."/>
            <person name="Wang M."/>
            <person name="Pitluck S."/>
            <person name="Vogel J.P."/>
            <person name="Garvin D.F."/>
            <person name="Mockler T.C."/>
            <person name="Schmutz J."/>
            <person name="Rokhsar D."/>
            <person name="Bevan M.W."/>
        </authorList>
    </citation>
    <scope>NUCLEOTIDE SEQUENCE</scope>
    <source>
        <strain evidence="5">Bd21</strain>
    </source>
</reference>
<reference evidence="5 6" key="1">
    <citation type="journal article" date="2010" name="Nature">
        <title>Genome sequencing and analysis of the model grass Brachypodium distachyon.</title>
        <authorList>
            <consortium name="International Brachypodium Initiative"/>
        </authorList>
    </citation>
    <scope>NUCLEOTIDE SEQUENCE [LARGE SCALE GENOMIC DNA]</scope>
    <source>
        <strain evidence="5">Bd21</strain>
        <strain evidence="6">cv. Bd21</strain>
    </source>
</reference>
<dbReference type="EMBL" id="CM000883">
    <property type="protein sequence ID" value="PNT65504.1"/>
    <property type="molecule type" value="Genomic_DNA"/>
</dbReference>
<dbReference type="SMART" id="SM00855">
    <property type="entry name" value="PGAM"/>
    <property type="match status" value="1"/>
</dbReference>